<evidence type="ECO:0000256" key="3">
    <source>
        <dbReference type="ARBA" id="ARBA00013167"/>
    </source>
</evidence>
<dbReference type="AlphaFoldDB" id="A0A0F3MDC0"/>
<dbReference type="Gene3D" id="3.10.129.10">
    <property type="entry name" value="Hotdog Thioesterase"/>
    <property type="match status" value="1"/>
</dbReference>
<evidence type="ECO:0000256" key="8">
    <source>
        <dbReference type="ARBA" id="ARBA00023098"/>
    </source>
</evidence>
<dbReference type="GO" id="GO:0005737">
    <property type="term" value="C:cytoplasm"/>
    <property type="evidence" value="ECO:0007669"/>
    <property type="project" value="UniProtKB-SubCell"/>
</dbReference>
<dbReference type="Proteomes" id="UP000033769">
    <property type="component" value="Unassembled WGS sequence"/>
</dbReference>
<reference evidence="14" key="2">
    <citation type="submission" date="2018-03" db="EMBL/GenBank/DDBJ databases">
        <authorList>
            <person name="Keele B.F."/>
        </authorList>
    </citation>
    <scope>NUCLEOTIDE SEQUENCE [LARGE SCALE GENOMIC DNA]</scope>
    <source>
        <strain evidence="14">Gilliam</strain>
    </source>
</reference>
<keyword evidence="9 14" id="KW-0456">Lyase</keyword>
<keyword evidence="5" id="KW-0963">Cytoplasm</keyword>
<comment type="subcellular location">
    <subcellularLocation>
        <location evidence="1">Cytoplasm</location>
    </subcellularLocation>
</comment>
<evidence type="ECO:0000256" key="11">
    <source>
        <dbReference type="ARBA" id="ARBA00029890"/>
    </source>
</evidence>
<dbReference type="EC" id="4.2.1.59" evidence="3"/>
<dbReference type="PANTHER" id="PTHR30272">
    <property type="entry name" value="3-HYDROXYACYL-[ACYL-CARRIER-PROTEIN] DEHYDRATASE"/>
    <property type="match status" value="1"/>
</dbReference>
<reference evidence="16" key="3">
    <citation type="submission" date="2018-03" db="EMBL/GenBank/DDBJ databases">
        <authorList>
            <person name="Batty M. E."/>
            <person name="Batty M E."/>
        </authorList>
    </citation>
    <scope>NUCLEOTIDE SEQUENCE [LARGE SCALE GENOMIC DNA]</scope>
    <source>
        <strain evidence="16">Gilliam</strain>
    </source>
</reference>
<gene>
    <name evidence="14" type="primary">fabZ</name>
    <name evidence="14" type="ORF">GILLIAM_02229</name>
    <name evidence="13" type="ORF">OTSGILL_0742</name>
</gene>
<dbReference type="NCBIfam" id="NF000582">
    <property type="entry name" value="PRK00006.1"/>
    <property type="match status" value="1"/>
</dbReference>
<evidence type="ECO:0000313" key="14">
    <source>
        <dbReference type="EMBL" id="SPR11125.1"/>
    </source>
</evidence>
<evidence type="ECO:0000313" key="13">
    <source>
        <dbReference type="EMBL" id="KJV53492.1"/>
    </source>
</evidence>
<proteinExistence type="inferred from homology"/>
<evidence type="ECO:0000256" key="10">
    <source>
        <dbReference type="ARBA" id="ARBA00025049"/>
    </source>
</evidence>
<dbReference type="FunFam" id="3.10.129.10:FF:000001">
    <property type="entry name" value="3-hydroxyacyl-[acyl-carrier-protein] dehydratase FabZ"/>
    <property type="match status" value="1"/>
</dbReference>
<organism evidence="13 15">
    <name type="scientific">Orientia tsutsugamushi str. Gilliam</name>
    <dbReference type="NCBI Taxonomy" id="1359184"/>
    <lineage>
        <taxon>Bacteria</taxon>
        <taxon>Pseudomonadati</taxon>
        <taxon>Pseudomonadota</taxon>
        <taxon>Alphaproteobacteria</taxon>
        <taxon>Rickettsiales</taxon>
        <taxon>Rickettsiaceae</taxon>
        <taxon>Rickettsieae</taxon>
        <taxon>Orientia</taxon>
    </lineage>
</organism>
<keyword evidence="8" id="KW-0443">Lipid metabolism</keyword>
<keyword evidence="6" id="KW-0444">Lipid biosynthesis</keyword>
<evidence type="ECO:0000256" key="6">
    <source>
        <dbReference type="ARBA" id="ARBA00022516"/>
    </source>
</evidence>
<evidence type="ECO:0000256" key="12">
    <source>
        <dbReference type="ARBA" id="ARBA00032213"/>
    </source>
</evidence>
<comment type="similarity">
    <text evidence="2">Belongs to the thioester dehydratase family. FabZ subfamily.</text>
</comment>
<protein>
    <recommendedName>
        <fullName evidence="4">3-hydroxyacyl-[acyl-carrier-protein] dehydratase FabZ</fullName>
        <ecNumber evidence="3">4.2.1.59</ecNumber>
    </recommendedName>
    <alternativeName>
        <fullName evidence="11">(3R)-hydroxymyristoyl-[acyl-carrier-protein] dehydratase</fullName>
    </alternativeName>
    <alternativeName>
        <fullName evidence="12">Beta-hydroxyacyl-ACP dehydratase</fullName>
    </alternativeName>
</protein>
<dbReference type="EMBL" id="LS398551">
    <property type="protein sequence ID" value="SPR11125.1"/>
    <property type="molecule type" value="Genomic_DNA"/>
</dbReference>
<dbReference type="PATRIC" id="fig|1359184.3.peg.3027"/>
<reference evidence="13 15" key="1">
    <citation type="submission" date="2015-02" db="EMBL/GenBank/DDBJ databases">
        <title>Genome Sequencing of Rickettsiales.</title>
        <authorList>
            <person name="Daugherty S.C."/>
            <person name="Su Q."/>
            <person name="Abolude K."/>
            <person name="Beier-Sexton M."/>
            <person name="Carlyon J.A."/>
            <person name="Carter R."/>
            <person name="Day N.P."/>
            <person name="Dumler S.J."/>
            <person name="Dyachenko V."/>
            <person name="Godinez A."/>
            <person name="Kurtti T.J."/>
            <person name="Lichay M."/>
            <person name="Mullins K.E."/>
            <person name="Ott S."/>
            <person name="Pappas-Brown V."/>
            <person name="Paris D.H."/>
            <person name="Patel P."/>
            <person name="Richards A.L."/>
            <person name="Sadzewicz L."/>
            <person name="Sears K."/>
            <person name="Seidman D."/>
            <person name="Sengamalay N."/>
            <person name="Stenos J."/>
            <person name="Tallon L.J."/>
            <person name="Vincent G."/>
            <person name="Fraser C.M."/>
            <person name="Munderloh U."/>
            <person name="Dunning-Hotopp J.C."/>
        </authorList>
    </citation>
    <scope>NUCLEOTIDE SEQUENCE [LARGE SCALE GENOMIC DNA]</scope>
    <source>
        <strain evidence="13 15">Gilliam</strain>
    </source>
</reference>
<evidence type="ECO:0000313" key="16">
    <source>
        <dbReference type="Proteomes" id="UP000244959"/>
    </source>
</evidence>
<dbReference type="InterPro" id="IPR013114">
    <property type="entry name" value="FabA_FabZ"/>
</dbReference>
<evidence type="ECO:0000256" key="2">
    <source>
        <dbReference type="ARBA" id="ARBA00009174"/>
    </source>
</evidence>
<keyword evidence="16" id="KW-1185">Reference proteome</keyword>
<dbReference type="GO" id="GO:0019171">
    <property type="term" value="F:(3R)-hydroxyacyl-[acyl-carrier-protein] dehydratase activity"/>
    <property type="evidence" value="ECO:0007669"/>
    <property type="project" value="UniProtKB-EC"/>
</dbReference>
<evidence type="ECO:0000256" key="4">
    <source>
        <dbReference type="ARBA" id="ARBA00017176"/>
    </source>
</evidence>
<name>A0A0F3MDC0_ORITS</name>
<dbReference type="InterPro" id="IPR029069">
    <property type="entry name" value="HotDog_dom_sf"/>
</dbReference>
<comment type="function">
    <text evidence="10">Involved in unsaturated fatty acids biosynthesis. Catalyzes the dehydration of short chain beta-hydroxyacyl-ACPs and long chain saturated and unsaturated beta-hydroxyacyl-ACPs.</text>
</comment>
<evidence type="ECO:0000256" key="7">
    <source>
        <dbReference type="ARBA" id="ARBA00022556"/>
    </source>
</evidence>
<dbReference type="CDD" id="cd01288">
    <property type="entry name" value="FabZ"/>
    <property type="match status" value="1"/>
</dbReference>
<evidence type="ECO:0000256" key="5">
    <source>
        <dbReference type="ARBA" id="ARBA00022490"/>
    </source>
</evidence>
<dbReference type="GO" id="GO:0009245">
    <property type="term" value="P:lipid A biosynthetic process"/>
    <property type="evidence" value="ECO:0007669"/>
    <property type="project" value="UniProtKB-KW"/>
</dbReference>
<accession>A0A0F3MDC0</accession>
<evidence type="ECO:0000256" key="1">
    <source>
        <dbReference type="ARBA" id="ARBA00004496"/>
    </source>
</evidence>
<evidence type="ECO:0000313" key="15">
    <source>
        <dbReference type="Proteomes" id="UP000033769"/>
    </source>
</evidence>
<dbReference type="PANTHER" id="PTHR30272:SF1">
    <property type="entry name" value="3-HYDROXYACYL-[ACYL-CARRIER-PROTEIN] DEHYDRATASE"/>
    <property type="match status" value="1"/>
</dbReference>
<dbReference type="Pfam" id="PF07977">
    <property type="entry name" value="FabA"/>
    <property type="match status" value="1"/>
</dbReference>
<dbReference type="SUPFAM" id="SSF54637">
    <property type="entry name" value="Thioesterase/thiol ester dehydrase-isomerase"/>
    <property type="match status" value="1"/>
</dbReference>
<dbReference type="RefSeq" id="WP_047220385.1">
    <property type="nucleotide sequence ID" value="NZ_LS398551.1"/>
</dbReference>
<dbReference type="GO" id="GO:0016020">
    <property type="term" value="C:membrane"/>
    <property type="evidence" value="ECO:0007669"/>
    <property type="project" value="GOC"/>
</dbReference>
<dbReference type="EMBL" id="LANO01000007">
    <property type="protein sequence ID" value="KJV53492.1"/>
    <property type="molecule type" value="Genomic_DNA"/>
</dbReference>
<dbReference type="Proteomes" id="UP000244959">
    <property type="component" value="Chromosome I"/>
</dbReference>
<evidence type="ECO:0000256" key="9">
    <source>
        <dbReference type="ARBA" id="ARBA00023239"/>
    </source>
</evidence>
<sequence length="167" mass="18723">MSQQKQLSENNCVLSTQDIIKIIPHRYPFLMIDKVIKLELGQEIIGIKNVTANEPQFTGHFPNNPVMPGVLTIESMAQLSAILVAKTIKFDTNGKIFYLINIENVKFRKIITSGDTMVITSKISQAYNKRIWKFNAEVKIDGTNNLAAEGIFTGSIKDLLKPNSKIN</sequence>
<keyword evidence="7" id="KW-0441">Lipid A biosynthesis</keyword>